<gene>
    <name evidence="4" type="ORF">HRU87_06330</name>
</gene>
<sequence>MKPLKLVAANDTFGALNKTIELLQGNLALFITPPEINGLMPEVHGLPDEVHDDVALIVESSGSTGKPKRIELGSQALISSAEASAKHLGGSGQWLLALPINFIAGMNVLVRSVLAETQPVMMNTQLPFTAEAFARSALLMTGEKRFTSLVPAQLKKLAQLAEVDSDLHRVLRSFDAILIGGQAPDWDLVSRLRSEGIKIVVSYGMTETCGGCVYDGTPLEGVGIRVSSGVISISGPMLANGYSPWFETSDLGEFEYGNLKVLGRADRVIISGGLKVSLESIEAEALKIPGVEAVAAAGVSSEWGQSVGLVYVGSPEVSFESLGDLSRAAKVAKVVRVANLPALPSGKPDLQAIKKLLDE</sequence>
<dbReference type="RefSeq" id="WP_173494070.1">
    <property type="nucleotide sequence ID" value="NZ_CP054056.1"/>
</dbReference>
<proteinExistence type="inferred from homology"/>
<evidence type="ECO:0000259" key="3">
    <source>
        <dbReference type="Pfam" id="PF00501"/>
    </source>
</evidence>
<evidence type="ECO:0000313" key="4">
    <source>
        <dbReference type="EMBL" id="QKJ25773.1"/>
    </source>
</evidence>
<dbReference type="Gene3D" id="3.40.50.12780">
    <property type="entry name" value="N-terminal domain of ligase-like"/>
    <property type="match status" value="1"/>
</dbReference>
<dbReference type="Pfam" id="PF00501">
    <property type="entry name" value="AMP-binding"/>
    <property type="match status" value="1"/>
</dbReference>
<dbReference type="AlphaFoldDB" id="A0A7D4TS29"/>
<evidence type="ECO:0000256" key="2">
    <source>
        <dbReference type="ARBA" id="ARBA00022598"/>
    </source>
</evidence>
<dbReference type="InterPro" id="IPR045851">
    <property type="entry name" value="AMP-bd_C_sf"/>
</dbReference>
<comment type="similarity">
    <text evidence="1">Belongs to the ATP-dependent AMP-binding enzyme family.</text>
</comment>
<keyword evidence="5" id="KW-1185">Reference proteome</keyword>
<keyword evidence="2" id="KW-0436">Ligase</keyword>
<dbReference type="KEGG" id="aqg:HRU87_06330"/>
<protein>
    <submittedName>
        <fullName evidence="4">AMP-binding protein</fullName>
    </submittedName>
</protein>
<dbReference type="Proteomes" id="UP000501003">
    <property type="component" value="Chromosome"/>
</dbReference>
<dbReference type="PANTHER" id="PTHR43201">
    <property type="entry name" value="ACYL-COA SYNTHETASE"/>
    <property type="match status" value="1"/>
</dbReference>
<dbReference type="SUPFAM" id="SSF56801">
    <property type="entry name" value="Acetyl-CoA synthetase-like"/>
    <property type="match status" value="1"/>
</dbReference>
<dbReference type="EMBL" id="CP054056">
    <property type="protein sequence ID" value="QKJ25773.1"/>
    <property type="molecule type" value="Genomic_DNA"/>
</dbReference>
<reference evidence="4 5" key="1">
    <citation type="submission" date="2020-05" db="EMBL/GenBank/DDBJ databases">
        <title>Aquirufa sp. strain 15G-AUS-rot a new Aquirufa species.</title>
        <authorList>
            <person name="Pitt A."/>
            <person name="Hahn M.W."/>
        </authorList>
    </citation>
    <scope>NUCLEOTIDE SEQUENCE [LARGE SCALE GENOMIC DNA]</scope>
    <source>
        <strain evidence="4 5">15G-AUS-rot</strain>
    </source>
</reference>
<evidence type="ECO:0000256" key="1">
    <source>
        <dbReference type="ARBA" id="ARBA00006432"/>
    </source>
</evidence>
<organism evidence="4 5">
    <name type="scientific">Aquiluna borgnonia</name>
    <dbReference type="NCBI Taxonomy" id="2499157"/>
    <lineage>
        <taxon>Bacteria</taxon>
        <taxon>Bacillati</taxon>
        <taxon>Actinomycetota</taxon>
        <taxon>Actinomycetes</taxon>
        <taxon>Micrococcales</taxon>
        <taxon>Microbacteriaceae</taxon>
        <taxon>Luna cluster</taxon>
        <taxon>Luna-1 subcluster</taxon>
        <taxon>Aquiluna</taxon>
    </lineage>
</organism>
<evidence type="ECO:0000313" key="5">
    <source>
        <dbReference type="Proteomes" id="UP000501003"/>
    </source>
</evidence>
<dbReference type="GO" id="GO:0006631">
    <property type="term" value="P:fatty acid metabolic process"/>
    <property type="evidence" value="ECO:0007669"/>
    <property type="project" value="TreeGrafter"/>
</dbReference>
<dbReference type="Gene3D" id="3.30.300.30">
    <property type="match status" value="1"/>
</dbReference>
<name>A0A7D4TS29_9MICO</name>
<dbReference type="PANTHER" id="PTHR43201:SF5">
    <property type="entry name" value="MEDIUM-CHAIN ACYL-COA LIGASE ACSF2, MITOCHONDRIAL"/>
    <property type="match status" value="1"/>
</dbReference>
<dbReference type="InterPro" id="IPR000873">
    <property type="entry name" value="AMP-dep_synth/lig_dom"/>
</dbReference>
<feature type="domain" description="AMP-dependent synthetase/ligase" evidence="3">
    <location>
        <begin position="49"/>
        <end position="216"/>
    </location>
</feature>
<accession>A0A7D4TS29</accession>
<dbReference type="GO" id="GO:0031956">
    <property type="term" value="F:medium-chain fatty acid-CoA ligase activity"/>
    <property type="evidence" value="ECO:0007669"/>
    <property type="project" value="TreeGrafter"/>
</dbReference>
<dbReference type="InterPro" id="IPR042099">
    <property type="entry name" value="ANL_N_sf"/>
</dbReference>